<evidence type="ECO:0008006" key="2">
    <source>
        <dbReference type="Google" id="ProtNLM"/>
    </source>
</evidence>
<sequence length="259" mass="29827">DPSWWSDRALFRHNHVLSSYWISKKWPNFREVLRIPKDVTVWADSGGYTIATKGVKVDIRDALKWQERNADIAFTLDIPPTIVTAGNQISPGKNERVSADKFEQCAETTRKNNLFFLNNKSTDLLIYNVQHGWDLKTQNLWWDYTAKDIPFDGYATGAKPVGDCLLQAMCIMHLWDKGVRERIHLLGVSSITVIPVLVWASQYIDKVSFDSKSYGYGSITRAYVYPDKIRYYTHLGKKKNTKKDQLNKFTCTCPVCSQF</sequence>
<dbReference type="InterPro" id="IPR036511">
    <property type="entry name" value="TGT-like_sf"/>
</dbReference>
<protein>
    <recommendedName>
        <fullName evidence="2">tRNA-guanine(15) transglycosylase-like domain-containing protein</fullName>
    </recommendedName>
</protein>
<dbReference type="SUPFAM" id="SSF51713">
    <property type="entry name" value="tRNA-guanine transglycosylase"/>
    <property type="match status" value="1"/>
</dbReference>
<accession>X1DTM4</accession>
<name>X1DTM4_9ZZZZ</name>
<dbReference type="Gene3D" id="3.20.20.105">
    <property type="entry name" value="Queuine tRNA-ribosyltransferase-like"/>
    <property type="match status" value="1"/>
</dbReference>
<reference evidence="1" key="1">
    <citation type="journal article" date="2014" name="Front. Microbiol.">
        <title>High frequency of phylogenetically diverse reductive dehalogenase-homologous genes in deep subseafloor sedimentary metagenomes.</title>
        <authorList>
            <person name="Kawai M."/>
            <person name="Futagami T."/>
            <person name="Toyoda A."/>
            <person name="Takaki Y."/>
            <person name="Nishi S."/>
            <person name="Hori S."/>
            <person name="Arai W."/>
            <person name="Tsubouchi T."/>
            <person name="Morono Y."/>
            <person name="Uchiyama I."/>
            <person name="Ito T."/>
            <person name="Fujiyama A."/>
            <person name="Inagaki F."/>
            <person name="Takami H."/>
        </authorList>
    </citation>
    <scope>NUCLEOTIDE SEQUENCE</scope>
    <source>
        <strain evidence="1">Expedition CK06-06</strain>
    </source>
</reference>
<organism evidence="1">
    <name type="scientific">marine sediment metagenome</name>
    <dbReference type="NCBI Taxonomy" id="412755"/>
    <lineage>
        <taxon>unclassified sequences</taxon>
        <taxon>metagenomes</taxon>
        <taxon>ecological metagenomes</taxon>
    </lineage>
</organism>
<feature type="non-terminal residue" evidence="1">
    <location>
        <position position="1"/>
    </location>
</feature>
<proteinExistence type="predicted"/>
<dbReference type="EMBL" id="BART01030884">
    <property type="protein sequence ID" value="GAH08329.1"/>
    <property type="molecule type" value="Genomic_DNA"/>
</dbReference>
<evidence type="ECO:0000313" key="1">
    <source>
        <dbReference type="EMBL" id="GAH08329.1"/>
    </source>
</evidence>
<dbReference type="AlphaFoldDB" id="X1DTM4"/>
<dbReference type="GO" id="GO:0006400">
    <property type="term" value="P:tRNA modification"/>
    <property type="evidence" value="ECO:0007669"/>
    <property type="project" value="InterPro"/>
</dbReference>
<feature type="non-terminal residue" evidence="1">
    <location>
        <position position="259"/>
    </location>
</feature>
<comment type="caution">
    <text evidence="1">The sequence shown here is derived from an EMBL/GenBank/DDBJ whole genome shotgun (WGS) entry which is preliminary data.</text>
</comment>
<gene>
    <name evidence="1" type="ORF">S01H4_53788</name>
</gene>